<proteinExistence type="predicted"/>
<evidence type="ECO:0000313" key="1">
    <source>
        <dbReference type="EMBL" id="KAE8417312.1"/>
    </source>
</evidence>
<protein>
    <submittedName>
        <fullName evidence="1">Uncharacterized protein</fullName>
    </submittedName>
</protein>
<name>A0ABQ6WJK2_9EURO</name>
<accession>A0ABQ6WJK2</accession>
<reference evidence="1 2" key="1">
    <citation type="submission" date="2019-04" db="EMBL/GenBank/DDBJ databases">
        <authorList>
            <consortium name="DOE Joint Genome Institute"/>
            <person name="Mondo S."/>
            <person name="Kjaerbolling I."/>
            <person name="Vesth T."/>
            <person name="Frisvad J.C."/>
            <person name="Nybo J.L."/>
            <person name="Theobald S."/>
            <person name="Kildgaard S."/>
            <person name="Isbrandt T."/>
            <person name="Kuo A."/>
            <person name="Sato A."/>
            <person name="Lyhne E.K."/>
            <person name="Kogle M.E."/>
            <person name="Wiebenga A."/>
            <person name="Kun R.S."/>
            <person name="Lubbers R.J."/>
            <person name="Makela M.R."/>
            <person name="Barry K."/>
            <person name="Chovatia M."/>
            <person name="Clum A."/>
            <person name="Daum C."/>
            <person name="Haridas S."/>
            <person name="He G."/>
            <person name="LaButti K."/>
            <person name="Lipzen A."/>
            <person name="Riley R."/>
            <person name="Salamov A."/>
            <person name="Simmons B.A."/>
            <person name="Magnuson J.K."/>
            <person name="Henrissat B."/>
            <person name="Mortensen U.H."/>
            <person name="Larsen T.O."/>
            <person name="Devries R.P."/>
            <person name="Grigoriev I.V."/>
            <person name="Machida M."/>
            <person name="Baker S.E."/>
            <person name="Andersen M.R."/>
            <person name="Cantor M.N."/>
            <person name="Hua S.X."/>
        </authorList>
    </citation>
    <scope>NUCLEOTIDE SEQUENCE [LARGE SCALE GENOMIC DNA]</scope>
    <source>
        <strain evidence="1 2">CBS 117616</strain>
    </source>
</reference>
<dbReference type="Proteomes" id="UP000325395">
    <property type="component" value="Unassembled WGS sequence"/>
</dbReference>
<gene>
    <name evidence="1" type="ORF">BDV36DRAFT_257121</name>
</gene>
<sequence length="88" mass="9765">MISLSTKNESVLAIIMILIVKARTRLTANKFPWLRKKTFPLNDLVLCSFFMVPQDGGQLTPQAPRHPTGLVFATNRVGSPPNMINSGR</sequence>
<keyword evidence="2" id="KW-1185">Reference proteome</keyword>
<dbReference type="EMBL" id="ML735739">
    <property type="protein sequence ID" value="KAE8417312.1"/>
    <property type="molecule type" value="Genomic_DNA"/>
</dbReference>
<evidence type="ECO:0000313" key="2">
    <source>
        <dbReference type="Proteomes" id="UP000325395"/>
    </source>
</evidence>
<organism evidence="1 2">
    <name type="scientific">Aspergillus pseudocaelatus</name>
    <dbReference type="NCBI Taxonomy" id="1825620"/>
    <lineage>
        <taxon>Eukaryota</taxon>
        <taxon>Fungi</taxon>
        <taxon>Dikarya</taxon>
        <taxon>Ascomycota</taxon>
        <taxon>Pezizomycotina</taxon>
        <taxon>Eurotiomycetes</taxon>
        <taxon>Eurotiomycetidae</taxon>
        <taxon>Eurotiales</taxon>
        <taxon>Aspergillaceae</taxon>
        <taxon>Aspergillus</taxon>
        <taxon>Aspergillus subgen. Circumdati</taxon>
    </lineage>
</organism>